<feature type="region of interest" description="Disordered" evidence="1">
    <location>
        <begin position="121"/>
        <end position="140"/>
    </location>
</feature>
<organism evidence="2 3">
    <name type="scientific">Pisolithus microcarpus 441</name>
    <dbReference type="NCBI Taxonomy" id="765257"/>
    <lineage>
        <taxon>Eukaryota</taxon>
        <taxon>Fungi</taxon>
        <taxon>Dikarya</taxon>
        <taxon>Basidiomycota</taxon>
        <taxon>Agaricomycotina</taxon>
        <taxon>Agaricomycetes</taxon>
        <taxon>Agaricomycetidae</taxon>
        <taxon>Boletales</taxon>
        <taxon>Sclerodermatineae</taxon>
        <taxon>Pisolithaceae</taxon>
        <taxon>Pisolithus</taxon>
    </lineage>
</organism>
<accession>A0A0C9ZJV7</accession>
<dbReference type="HOGENOM" id="CLU_043570_2_1_1"/>
<gene>
    <name evidence="2" type="ORF">PISMIDRAFT_13122</name>
</gene>
<feature type="compositionally biased region" description="Acidic residues" evidence="1">
    <location>
        <begin position="126"/>
        <end position="137"/>
    </location>
</feature>
<evidence type="ECO:0000256" key="1">
    <source>
        <dbReference type="SAM" id="MobiDB-lite"/>
    </source>
</evidence>
<protein>
    <submittedName>
        <fullName evidence="2">Uncharacterized protein</fullName>
    </submittedName>
</protein>
<keyword evidence="3" id="KW-1185">Reference proteome</keyword>
<evidence type="ECO:0000313" key="3">
    <source>
        <dbReference type="Proteomes" id="UP000054018"/>
    </source>
</evidence>
<evidence type="ECO:0000313" key="2">
    <source>
        <dbReference type="EMBL" id="KIK20228.1"/>
    </source>
</evidence>
<reference evidence="2 3" key="1">
    <citation type="submission" date="2014-04" db="EMBL/GenBank/DDBJ databases">
        <authorList>
            <consortium name="DOE Joint Genome Institute"/>
            <person name="Kuo A."/>
            <person name="Kohler A."/>
            <person name="Costa M.D."/>
            <person name="Nagy L.G."/>
            <person name="Floudas D."/>
            <person name="Copeland A."/>
            <person name="Barry K.W."/>
            <person name="Cichocki N."/>
            <person name="Veneault-Fourrey C."/>
            <person name="LaButti K."/>
            <person name="Lindquist E.A."/>
            <person name="Lipzen A."/>
            <person name="Lundell T."/>
            <person name="Morin E."/>
            <person name="Murat C."/>
            <person name="Sun H."/>
            <person name="Tunlid A."/>
            <person name="Henrissat B."/>
            <person name="Grigoriev I.V."/>
            <person name="Hibbett D.S."/>
            <person name="Martin F."/>
            <person name="Nordberg H.P."/>
            <person name="Cantor M.N."/>
            <person name="Hua S.X."/>
        </authorList>
    </citation>
    <scope>NUCLEOTIDE SEQUENCE [LARGE SCALE GENOMIC DNA]</scope>
    <source>
        <strain evidence="2 3">441</strain>
    </source>
</reference>
<proteinExistence type="predicted"/>
<dbReference type="Proteomes" id="UP000054018">
    <property type="component" value="Unassembled WGS sequence"/>
</dbReference>
<reference evidence="3" key="2">
    <citation type="submission" date="2015-01" db="EMBL/GenBank/DDBJ databases">
        <title>Evolutionary Origins and Diversification of the Mycorrhizal Mutualists.</title>
        <authorList>
            <consortium name="DOE Joint Genome Institute"/>
            <consortium name="Mycorrhizal Genomics Consortium"/>
            <person name="Kohler A."/>
            <person name="Kuo A."/>
            <person name="Nagy L.G."/>
            <person name="Floudas D."/>
            <person name="Copeland A."/>
            <person name="Barry K.W."/>
            <person name="Cichocki N."/>
            <person name="Veneault-Fourrey C."/>
            <person name="LaButti K."/>
            <person name="Lindquist E.A."/>
            <person name="Lipzen A."/>
            <person name="Lundell T."/>
            <person name="Morin E."/>
            <person name="Murat C."/>
            <person name="Riley R."/>
            <person name="Ohm R."/>
            <person name="Sun H."/>
            <person name="Tunlid A."/>
            <person name="Henrissat B."/>
            <person name="Grigoriev I.V."/>
            <person name="Hibbett D.S."/>
            <person name="Martin F."/>
        </authorList>
    </citation>
    <scope>NUCLEOTIDE SEQUENCE [LARGE SCALE GENOMIC DNA]</scope>
    <source>
        <strain evidence="3">441</strain>
    </source>
</reference>
<feature type="compositionally biased region" description="Polar residues" evidence="1">
    <location>
        <begin position="49"/>
        <end position="61"/>
    </location>
</feature>
<feature type="compositionally biased region" description="Low complexity" evidence="1">
    <location>
        <begin position="84"/>
        <end position="99"/>
    </location>
</feature>
<feature type="region of interest" description="Disordered" evidence="1">
    <location>
        <begin position="1"/>
        <end position="105"/>
    </location>
</feature>
<feature type="compositionally biased region" description="Low complexity" evidence="1">
    <location>
        <begin position="62"/>
        <end position="75"/>
    </location>
</feature>
<dbReference type="EMBL" id="KN833769">
    <property type="protein sequence ID" value="KIK20228.1"/>
    <property type="molecule type" value="Genomic_DNA"/>
</dbReference>
<sequence length="229" mass="24524">MKCKNFEGPPASSAMTSKKPRTSSVPPPLATSSAPLKTTICVRPRLVSQPVTLQETSTSAATPPTLDLPLTTPSISQPPPPLFLPSSPTNTPIPSTSQTEVEPQDDPMTFATSLGGLLDEAPGGEFEADQSGDEGDLETPRVSVEGEGDVGNHLQGSAEAQWTPFGGTPHTVAQYNACLAAAIGTVEWAESIMAKLHLGMGQLGLIIQWAKREIHQLQEWRWDNFEDRW</sequence>
<name>A0A0C9ZJV7_9AGAM</name>
<dbReference type="AlphaFoldDB" id="A0A0C9ZJV7"/>